<dbReference type="Proteomes" id="UP000297762">
    <property type="component" value="Unassembled WGS sequence"/>
</dbReference>
<gene>
    <name evidence="2" type="ORF">EHQ64_16810</name>
</gene>
<evidence type="ECO:0000259" key="1">
    <source>
        <dbReference type="Pfam" id="PF05076"/>
    </source>
</evidence>
<keyword evidence="3" id="KW-1185">Reference proteome</keyword>
<organism evidence="2 3">
    <name type="scientific">Leptospira sarikeiensis</name>
    <dbReference type="NCBI Taxonomy" id="2484943"/>
    <lineage>
        <taxon>Bacteria</taxon>
        <taxon>Pseudomonadati</taxon>
        <taxon>Spirochaetota</taxon>
        <taxon>Spirochaetia</taxon>
        <taxon>Leptospirales</taxon>
        <taxon>Leptospiraceae</taxon>
        <taxon>Leptospira</taxon>
    </lineage>
</organism>
<sequence>MKSISRILQDSYVENLISHYRKVWGSNYHLLKFDKGPIEKFPDKFQIIEFSPQGSKNYWIYATVGMSFYFPKQPIELHIFSPTKERGLLEILYSVVHFHWYERQLNLLHIVNFGKGWIKSSACSYGLIQLPYIDGPAVEIFNFEPYEVHCYWLLPITENERDFKKKYGFDSLVEIFEKKQINYIDPNRNSLV</sequence>
<reference evidence="2" key="1">
    <citation type="journal article" date="2019" name="PLoS Negl. Trop. Dis.">
        <title>Revisiting the worldwide diversity of Leptospira species in the environment.</title>
        <authorList>
            <person name="Vincent A.T."/>
            <person name="Schiettekatte O."/>
            <person name="Bourhy P."/>
            <person name="Veyrier F.J."/>
            <person name="Picardeau M."/>
        </authorList>
    </citation>
    <scope>NUCLEOTIDE SEQUENCE [LARGE SCALE GENOMIC DNA]</scope>
    <source>
        <strain evidence="2">201702455</strain>
    </source>
</reference>
<accession>A0A4R9JZB9</accession>
<comment type="caution">
    <text evidence="2">The sequence shown here is derived from an EMBL/GenBank/DDBJ whole genome shotgun (WGS) entry which is preliminary data.</text>
</comment>
<name>A0A4R9JZB9_9LEPT</name>
<evidence type="ECO:0000313" key="3">
    <source>
        <dbReference type="Proteomes" id="UP000297762"/>
    </source>
</evidence>
<dbReference type="EMBL" id="RQGF01000035">
    <property type="protein sequence ID" value="TGL58712.1"/>
    <property type="molecule type" value="Genomic_DNA"/>
</dbReference>
<feature type="domain" description="Suppressor of fused-like" evidence="1">
    <location>
        <begin position="43"/>
        <end position="188"/>
    </location>
</feature>
<evidence type="ECO:0000313" key="2">
    <source>
        <dbReference type="EMBL" id="TGL58712.1"/>
    </source>
</evidence>
<proteinExistence type="predicted"/>
<dbReference type="AlphaFoldDB" id="A0A4R9JZB9"/>
<dbReference type="RefSeq" id="WP_135650959.1">
    <property type="nucleotide sequence ID" value="NZ_RQGF01000035.1"/>
</dbReference>
<dbReference type="Pfam" id="PF05076">
    <property type="entry name" value="SUFU"/>
    <property type="match status" value="1"/>
</dbReference>
<protein>
    <submittedName>
        <fullName evidence="2">Suppressor of fused domain protein</fullName>
    </submittedName>
</protein>
<dbReference type="OrthoDB" id="8479146at2"/>
<dbReference type="InterPro" id="IPR020941">
    <property type="entry name" value="SUFU-like_domain"/>
</dbReference>